<evidence type="ECO:0000313" key="2">
    <source>
        <dbReference type="EMBL" id="QHS87560.1"/>
    </source>
</evidence>
<keyword evidence="1" id="KW-0812">Transmembrane</keyword>
<dbReference type="EMBL" id="MN739082">
    <property type="protein sequence ID" value="QHS87560.1"/>
    <property type="molecule type" value="Genomic_DNA"/>
</dbReference>
<accession>A0A6C0B676</accession>
<protein>
    <submittedName>
        <fullName evidence="2">Uncharacterized protein</fullName>
    </submittedName>
</protein>
<feature type="transmembrane region" description="Helical" evidence="1">
    <location>
        <begin position="45"/>
        <end position="63"/>
    </location>
</feature>
<evidence type="ECO:0000256" key="1">
    <source>
        <dbReference type="SAM" id="Phobius"/>
    </source>
</evidence>
<organism evidence="2">
    <name type="scientific">viral metagenome</name>
    <dbReference type="NCBI Taxonomy" id="1070528"/>
    <lineage>
        <taxon>unclassified sequences</taxon>
        <taxon>metagenomes</taxon>
        <taxon>organismal metagenomes</taxon>
    </lineage>
</organism>
<sequence>MALPIDSKADRMIDSAKKPAYLLTVGITYIGYIFLFLGVSYISPGYIRTFGLVMQILICLMLIYKFNPLRGKIQLSEYDSQLIFLSSMFILVNAGMIEIADAFFNNLKKLFEVDMRAVV</sequence>
<reference evidence="2" key="1">
    <citation type="journal article" date="2020" name="Nature">
        <title>Giant virus diversity and host interactions through global metagenomics.</title>
        <authorList>
            <person name="Schulz F."/>
            <person name="Roux S."/>
            <person name="Paez-Espino D."/>
            <person name="Jungbluth S."/>
            <person name="Walsh D.A."/>
            <person name="Denef V.J."/>
            <person name="McMahon K.D."/>
            <person name="Konstantinidis K.T."/>
            <person name="Eloe-Fadrosh E.A."/>
            <person name="Kyrpides N.C."/>
            <person name="Woyke T."/>
        </authorList>
    </citation>
    <scope>NUCLEOTIDE SEQUENCE</scope>
    <source>
        <strain evidence="2">GVMAG-M-3300010157-4</strain>
    </source>
</reference>
<proteinExistence type="predicted"/>
<feature type="transmembrane region" description="Helical" evidence="1">
    <location>
        <begin position="83"/>
        <end position="104"/>
    </location>
</feature>
<name>A0A6C0B676_9ZZZZ</name>
<dbReference type="AlphaFoldDB" id="A0A6C0B676"/>
<keyword evidence="1" id="KW-0472">Membrane</keyword>
<keyword evidence="1" id="KW-1133">Transmembrane helix</keyword>
<feature type="transmembrane region" description="Helical" evidence="1">
    <location>
        <begin position="20"/>
        <end position="39"/>
    </location>
</feature>